<evidence type="ECO:0000256" key="13">
    <source>
        <dbReference type="ARBA" id="ARBA00042775"/>
    </source>
</evidence>
<keyword evidence="8" id="KW-0143">Chaperone</keyword>
<comment type="subcellular location">
    <subcellularLocation>
        <location evidence="1">Cell inner membrane</location>
        <topology evidence="1">Single-pass type II membrane protein</topology>
        <orientation evidence="1">Periplasmic side</orientation>
    </subcellularLocation>
</comment>
<evidence type="ECO:0000313" key="18">
    <source>
        <dbReference type="EMBL" id="SSA46574.1"/>
    </source>
</evidence>
<evidence type="ECO:0000256" key="10">
    <source>
        <dbReference type="ARBA" id="ARBA00031484"/>
    </source>
</evidence>
<proteinExistence type="inferred from homology"/>
<keyword evidence="19" id="KW-1185">Reference proteome</keyword>
<feature type="transmembrane region" description="Helical" evidence="15">
    <location>
        <begin position="12"/>
        <end position="32"/>
    </location>
</feature>
<evidence type="ECO:0000256" key="4">
    <source>
        <dbReference type="ARBA" id="ARBA00022519"/>
    </source>
</evidence>
<feature type="domain" description="PpiC" evidence="16">
    <location>
        <begin position="267"/>
        <end position="354"/>
    </location>
</feature>
<dbReference type="InterPro" id="IPR000297">
    <property type="entry name" value="PPIase_PpiC"/>
</dbReference>
<keyword evidence="14 18" id="KW-0413">Isomerase</keyword>
<dbReference type="EMBL" id="QGDJ01000005">
    <property type="protein sequence ID" value="PWJ18051.1"/>
    <property type="molecule type" value="Genomic_DNA"/>
</dbReference>
<keyword evidence="5 15" id="KW-0812">Transmembrane</keyword>
<evidence type="ECO:0000256" key="1">
    <source>
        <dbReference type="ARBA" id="ARBA00004382"/>
    </source>
</evidence>
<evidence type="ECO:0000256" key="12">
    <source>
        <dbReference type="ARBA" id="ARBA00040743"/>
    </source>
</evidence>
<keyword evidence="14" id="KW-0697">Rotamase</keyword>
<evidence type="ECO:0000256" key="14">
    <source>
        <dbReference type="PROSITE-ProRule" id="PRU00278"/>
    </source>
</evidence>
<dbReference type="OrthoDB" id="9768393at2"/>
<evidence type="ECO:0000313" key="17">
    <source>
        <dbReference type="EMBL" id="PWJ18051.1"/>
    </source>
</evidence>
<gene>
    <name evidence="17" type="ORF">BCF38_10538</name>
    <name evidence="18" type="ORF">SAMN05421539_10538</name>
</gene>
<dbReference type="InterPro" id="IPR027304">
    <property type="entry name" value="Trigger_fact/SurA_dom_sf"/>
</dbReference>
<evidence type="ECO:0000256" key="7">
    <source>
        <dbReference type="ARBA" id="ARBA00023136"/>
    </source>
</evidence>
<dbReference type="RefSeq" id="WP_109564547.1">
    <property type="nucleotide sequence ID" value="NZ_QGDJ01000005.1"/>
</dbReference>
<dbReference type="GO" id="GO:0005886">
    <property type="term" value="C:plasma membrane"/>
    <property type="evidence" value="ECO:0007669"/>
    <property type="project" value="UniProtKB-SubCell"/>
</dbReference>
<dbReference type="PANTHER" id="PTHR47529">
    <property type="entry name" value="PEPTIDYL-PROLYL CIS-TRANS ISOMERASE D"/>
    <property type="match status" value="1"/>
</dbReference>
<accession>A0A2Y9AQC2</accession>
<dbReference type="Proteomes" id="UP000245839">
    <property type="component" value="Unassembled WGS sequence"/>
</dbReference>
<dbReference type="Gene3D" id="3.10.50.40">
    <property type="match status" value="1"/>
</dbReference>
<keyword evidence="4" id="KW-0997">Cell inner membrane</keyword>
<evidence type="ECO:0000313" key="20">
    <source>
        <dbReference type="Proteomes" id="UP000251571"/>
    </source>
</evidence>
<name>A0A2Y9AQC2_9RHOB</name>
<dbReference type="PROSITE" id="PS50198">
    <property type="entry name" value="PPIC_PPIASE_2"/>
    <property type="match status" value="1"/>
</dbReference>
<evidence type="ECO:0000256" key="2">
    <source>
        <dbReference type="ARBA" id="ARBA00018370"/>
    </source>
</evidence>
<evidence type="ECO:0000256" key="5">
    <source>
        <dbReference type="ARBA" id="ARBA00022692"/>
    </source>
</evidence>
<keyword evidence="6 15" id="KW-1133">Transmembrane helix</keyword>
<dbReference type="Pfam" id="PF13624">
    <property type="entry name" value="SurA_N_3"/>
    <property type="match status" value="1"/>
</dbReference>
<evidence type="ECO:0000313" key="19">
    <source>
        <dbReference type="Proteomes" id="UP000245839"/>
    </source>
</evidence>
<dbReference type="InterPro" id="IPR052029">
    <property type="entry name" value="PpiD_chaperone"/>
</dbReference>
<keyword evidence="7 15" id="KW-0472">Membrane</keyword>
<dbReference type="SUPFAM" id="SSF54534">
    <property type="entry name" value="FKBP-like"/>
    <property type="match status" value="1"/>
</dbReference>
<dbReference type="Proteomes" id="UP000251571">
    <property type="component" value="Unassembled WGS sequence"/>
</dbReference>
<evidence type="ECO:0000256" key="8">
    <source>
        <dbReference type="ARBA" id="ARBA00023186"/>
    </source>
</evidence>
<dbReference type="EMBL" id="UETC01000005">
    <property type="protein sequence ID" value="SSA46574.1"/>
    <property type="molecule type" value="Genomic_DNA"/>
</dbReference>
<organism evidence="18 20">
    <name type="scientific">Jannaschia seohaensis</name>
    <dbReference type="NCBI Taxonomy" id="475081"/>
    <lineage>
        <taxon>Bacteria</taxon>
        <taxon>Pseudomonadati</taxon>
        <taxon>Pseudomonadota</taxon>
        <taxon>Alphaproteobacteria</taxon>
        <taxon>Rhodobacterales</taxon>
        <taxon>Roseobacteraceae</taxon>
        <taxon>Jannaschia</taxon>
    </lineage>
</organism>
<dbReference type="SUPFAM" id="SSF109998">
    <property type="entry name" value="Triger factor/SurA peptide-binding domain-like"/>
    <property type="match status" value="1"/>
</dbReference>
<protein>
    <recommendedName>
        <fullName evidence="2">Parvulin-like PPIase</fullName>
    </recommendedName>
    <alternativeName>
        <fullName evidence="9">Peptidyl-prolyl cis-trans isomerase plp</fullName>
    </alternativeName>
    <alternativeName>
        <fullName evidence="12">Periplasmic chaperone PpiD</fullName>
    </alternativeName>
    <alternativeName>
        <fullName evidence="13">Periplasmic folding chaperone</fullName>
    </alternativeName>
    <alternativeName>
        <fullName evidence="10">Rotamase plp</fullName>
    </alternativeName>
</protein>
<evidence type="ECO:0000256" key="3">
    <source>
        <dbReference type="ARBA" id="ARBA00022475"/>
    </source>
</evidence>
<keyword evidence="3" id="KW-1003">Cell membrane</keyword>
<dbReference type="InterPro" id="IPR046357">
    <property type="entry name" value="PPIase_dom_sf"/>
</dbReference>
<reference evidence="18 20" key="1">
    <citation type="submission" date="2016-10" db="EMBL/GenBank/DDBJ databases">
        <authorList>
            <person name="Cai Z."/>
        </authorList>
    </citation>
    <scope>NUCLEOTIDE SEQUENCE [LARGE SCALE GENOMIC DNA]</scope>
    <source>
        <strain evidence="18 20">DSM 25227</strain>
    </source>
</reference>
<evidence type="ECO:0000256" key="11">
    <source>
        <dbReference type="ARBA" id="ARBA00038408"/>
    </source>
</evidence>
<evidence type="ECO:0000256" key="15">
    <source>
        <dbReference type="SAM" id="Phobius"/>
    </source>
</evidence>
<comment type="similarity">
    <text evidence="11">Belongs to the PpiD chaperone family.</text>
</comment>
<dbReference type="PANTHER" id="PTHR47529:SF1">
    <property type="entry name" value="PERIPLASMIC CHAPERONE PPID"/>
    <property type="match status" value="1"/>
</dbReference>
<evidence type="ECO:0000256" key="9">
    <source>
        <dbReference type="ARBA" id="ARBA00030642"/>
    </source>
</evidence>
<dbReference type="AlphaFoldDB" id="A0A2Y9AQC2"/>
<evidence type="ECO:0000259" key="16">
    <source>
        <dbReference type="PROSITE" id="PS50198"/>
    </source>
</evidence>
<sequence length="623" mass="67457">MADEERRPKKKGNLVVWAILGLLILALGGFGVGQFGGNLTSVATVGEREITVQDYANAIRQEQNRLQQQTGQRLTMQQMQQFGLDQQVMERLLALAALEEEARRMGLSVGDAEVAERIRSNPAFGGISGEFDREGYSFALRSIGMNERRFEERIRAEAGAELLQAAVVGGIGVRDAHSQTIVDWLAETRTVTFAELGRGALDGISRAPTEEELAAFYEENGAAFEIPETRQITYAWVTPSMILDEVDIPEDRIAQRYEELGSEFRQPERVLAERLIFRDQAAAEAALAALEAGETDFDTLVEDRGLTLDDVDIGDVSRDDLDPAVAEALFALEEPGIAGPLETGLGPALFRVNAILDATEVPLEEVRDEIRDALARDAARREIDMSRESIDDLLAGGATLEELAQETSMELGTVALRPGASGGIVDYEAFRSAALAVAEGDFPELGDLADGGLFALRLEAIEPPQRPALEDVRAAVEQAWRDDDDARRLAEAAEAVATRLEAGESFEEVGLTPETLENISRDGVIEGLPRALVAELFEAEEGAVLARRGNRETAFVLRIDAVAAPDPEDPQTADLIAAVEQQIRSQVASDLFASFAEAVRADIGFTVDQQAVQAVQTQLLGGG</sequence>
<evidence type="ECO:0000256" key="6">
    <source>
        <dbReference type="ARBA" id="ARBA00022989"/>
    </source>
</evidence>
<dbReference type="Pfam" id="PF13145">
    <property type="entry name" value="Rotamase_2"/>
    <property type="match status" value="1"/>
</dbReference>
<dbReference type="Gene3D" id="1.10.4030.10">
    <property type="entry name" value="Porin chaperone SurA, peptide-binding domain"/>
    <property type="match status" value="1"/>
</dbReference>
<dbReference type="GO" id="GO:0003755">
    <property type="term" value="F:peptidyl-prolyl cis-trans isomerase activity"/>
    <property type="evidence" value="ECO:0007669"/>
    <property type="project" value="UniProtKB-KW"/>
</dbReference>
<reference evidence="17 19" key="2">
    <citation type="submission" date="2018-03" db="EMBL/GenBank/DDBJ databases">
        <title>Genomic Encyclopedia of Archaeal and Bacterial Type Strains, Phase II (KMG-II): from individual species to whole genera.</title>
        <authorList>
            <person name="Goeker M."/>
        </authorList>
    </citation>
    <scope>NUCLEOTIDE SEQUENCE [LARGE SCALE GENOMIC DNA]</scope>
    <source>
        <strain evidence="17 19">DSM 25227</strain>
    </source>
</reference>